<accession>A0AA37LZG6</accession>
<dbReference type="GO" id="GO:0016020">
    <property type="term" value="C:membrane"/>
    <property type="evidence" value="ECO:0007669"/>
    <property type="project" value="UniProtKB-SubCell"/>
</dbReference>
<dbReference type="AlphaFoldDB" id="A0AA37LZG6"/>
<dbReference type="PANTHER" id="PTHR43791:SF103">
    <property type="entry name" value="MAJOR FACILITATOR SUPERFAMILY (MFS) PROFILE DOMAIN-CONTAINING PROTEIN-RELATED"/>
    <property type="match status" value="1"/>
</dbReference>
<keyword evidence="3 6" id="KW-0812">Transmembrane</keyword>
<evidence type="ECO:0000256" key="1">
    <source>
        <dbReference type="ARBA" id="ARBA00004141"/>
    </source>
</evidence>
<protein>
    <submittedName>
        <fullName evidence="7">Transporter C417.10</fullName>
    </submittedName>
</protein>
<evidence type="ECO:0000256" key="3">
    <source>
        <dbReference type="ARBA" id="ARBA00022692"/>
    </source>
</evidence>
<evidence type="ECO:0000256" key="6">
    <source>
        <dbReference type="SAM" id="Phobius"/>
    </source>
</evidence>
<comment type="subcellular location">
    <subcellularLocation>
        <location evidence="1">Membrane</location>
        <topology evidence="1">Multi-pass membrane protein</topology>
    </subcellularLocation>
</comment>
<feature type="transmembrane region" description="Helical" evidence="6">
    <location>
        <begin position="96"/>
        <end position="116"/>
    </location>
</feature>
<feature type="transmembrane region" description="Helical" evidence="6">
    <location>
        <begin position="72"/>
        <end position="90"/>
    </location>
</feature>
<evidence type="ECO:0000256" key="2">
    <source>
        <dbReference type="ARBA" id="ARBA00022448"/>
    </source>
</evidence>
<feature type="transmembrane region" description="Helical" evidence="6">
    <location>
        <begin position="45"/>
        <end position="65"/>
    </location>
</feature>
<proteinExistence type="predicted"/>
<evidence type="ECO:0000313" key="8">
    <source>
        <dbReference type="Proteomes" id="UP001055172"/>
    </source>
</evidence>
<reference evidence="7 8" key="1">
    <citation type="submission" date="2021-07" db="EMBL/GenBank/DDBJ databases">
        <title>Genome data of Colletotrichum spaethianum.</title>
        <authorList>
            <person name="Utami Y.D."/>
            <person name="Hiruma K."/>
        </authorList>
    </citation>
    <scope>NUCLEOTIDE SEQUENCE [LARGE SCALE GENOMIC DNA]</scope>
    <source>
        <strain evidence="7 8">MAFF 242679</strain>
    </source>
</reference>
<comment type="caution">
    <text evidence="7">The sequence shown here is derived from an EMBL/GenBank/DDBJ whole genome shotgun (WGS) entry which is preliminary data.</text>
</comment>
<evidence type="ECO:0000256" key="4">
    <source>
        <dbReference type="ARBA" id="ARBA00022989"/>
    </source>
</evidence>
<dbReference type="PANTHER" id="PTHR43791">
    <property type="entry name" value="PERMEASE-RELATED"/>
    <property type="match status" value="1"/>
</dbReference>
<organism evidence="7 8">
    <name type="scientific">Colletotrichum liriopes</name>
    <dbReference type="NCBI Taxonomy" id="708192"/>
    <lineage>
        <taxon>Eukaryota</taxon>
        <taxon>Fungi</taxon>
        <taxon>Dikarya</taxon>
        <taxon>Ascomycota</taxon>
        <taxon>Pezizomycotina</taxon>
        <taxon>Sordariomycetes</taxon>
        <taxon>Hypocreomycetidae</taxon>
        <taxon>Glomerellales</taxon>
        <taxon>Glomerellaceae</taxon>
        <taxon>Colletotrichum</taxon>
        <taxon>Colletotrichum spaethianum species complex</taxon>
    </lineage>
</organism>
<gene>
    <name evidence="7" type="ORF">ColLi_12384</name>
</gene>
<name>A0AA37LZG6_9PEZI</name>
<dbReference type="GO" id="GO:0022857">
    <property type="term" value="F:transmembrane transporter activity"/>
    <property type="evidence" value="ECO:0007669"/>
    <property type="project" value="TreeGrafter"/>
</dbReference>
<dbReference type="Proteomes" id="UP001055172">
    <property type="component" value="Unassembled WGS sequence"/>
</dbReference>
<keyword evidence="5 6" id="KW-0472">Membrane</keyword>
<keyword evidence="4 6" id="KW-1133">Transmembrane helix</keyword>
<evidence type="ECO:0000313" key="7">
    <source>
        <dbReference type="EMBL" id="GJC89546.1"/>
    </source>
</evidence>
<keyword evidence="2" id="KW-0813">Transport</keyword>
<sequence>MTDIKAWLLFTIQISAHIANGGVYRFGSIVIKSMGFSTLNTLVQMLGSVFQFVFVLVATGGSTYFRNSRTYWMAWNLAVSIAGAAIVQQIKAELTWARFMGYCLTIAYSANFPMILSMSSGNFGGFTKKTAVKAMVCKG</sequence>
<evidence type="ECO:0000256" key="5">
    <source>
        <dbReference type="ARBA" id="ARBA00023136"/>
    </source>
</evidence>
<keyword evidence="8" id="KW-1185">Reference proteome</keyword>
<dbReference type="EMBL" id="BPPX01000043">
    <property type="protein sequence ID" value="GJC89546.1"/>
    <property type="molecule type" value="Genomic_DNA"/>
</dbReference>